<evidence type="ECO:0000256" key="3">
    <source>
        <dbReference type="ARBA" id="ARBA00022691"/>
    </source>
</evidence>
<reference evidence="5 6" key="1">
    <citation type="submission" date="2020-01" db="EMBL/GenBank/DDBJ databases">
        <title>Paenibacillus sp. nov., isolated from tomato rhizosphere.</title>
        <authorList>
            <person name="Weon H.-Y."/>
            <person name="Lee S.A."/>
        </authorList>
    </citation>
    <scope>NUCLEOTIDE SEQUENCE [LARGE SCALE GENOMIC DNA]</scope>
    <source>
        <strain evidence="5 6">12200R-189</strain>
    </source>
</reference>
<feature type="domain" description="Methyltransferase" evidence="4">
    <location>
        <begin position="54"/>
        <end position="155"/>
    </location>
</feature>
<gene>
    <name evidence="5" type="ORF">GXP70_13205</name>
</gene>
<dbReference type="Pfam" id="PF13649">
    <property type="entry name" value="Methyltransf_25"/>
    <property type="match status" value="1"/>
</dbReference>
<dbReference type="RefSeq" id="WP_162357251.1">
    <property type="nucleotide sequence ID" value="NZ_CP048209.1"/>
</dbReference>
<keyword evidence="3" id="KW-0949">S-adenosyl-L-methionine</keyword>
<evidence type="ECO:0000313" key="6">
    <source>
        <dbReference type="Proteomes" id="UP000476064"/>
    </source>
</evidence>
<dbReference type="PANTHER" id="PTHR43464:SF19">
    <property type="entry name" value="UBIQUINONE BIOSYNTHESIS O-METHYLTRANSFERASE, MITOCHONDRIAL"/>
    <property type="match status" value="1"/>
</dbReference>
<dbReference type="AlphaFoldDB" id="A0A6C0FZB2"/>
<dbReference type="SUPFAM" id="SSF53335">
    <property type="entry name" value="S-adenosyl-L-methionine-dependent methyltransferases"/>
    <property type="match status" value="1"/>
</dbReference>
<dbReference type="InterPro" id="IPR029063">
    <property type="entry name" value="SAM-dependent_MTases_sf"/>
</dbReference>
<evidence type="ECO:0000259" key="4">
    <source>
        <dbReference type="Pfam" id="PF13649"/>
    </source>
</evidence>
<evidence type="ECO:0000256" key="2">
    <source>
        <dbReference type="ARBA" id="ARBA00022679"/>
    </source>
</evidence>
<dbReference type="GO" id="GO:0032259">
    <property type="term" value="P:methylation"/>
    <property type="evidence" value="ECO:0007669"/>
    <property type="project" value="UniProtKB-KW"/>
</dbReference>
<evidence type="ECO:0000256" key="1">
    <source>
        <dbReference type="ARBA" id="ARBA00022603"/>
    </source>
</evidence>
<proteinExistence type="predicted"/>
<keyword evidence="2 5" id="KW-0808">Transferase</keyword>
<name>A0A6C0FZB2_9BACL</name>
<dbReference type="EMBL" id="CP048209">
    <property type="protein sequence ID" value="QHT60811.1"/>
    <property type="molecule type" value="Genomic_DNA"/>
</dbReference>
<dbReference type="GO" id="GO:0008168">
    <property type="term" value="F:methyltransferase activity"/>
    <property type="evidence" value="ECO:0007669"/>
    <property type="project" value="UniProtKB-KW"/>
</dbReference>
<dbReference type="Proteomes" id="UP000476064">
    <property type="component" value="Chromosome"/>
</dbReference>
<dbReference type="InterPro" id="IPR041698">
    <property type="entry name" value="Methyltransf_25"/>
</dbReference>
<dbReference type="KEGG" id="plyc:GXP70_13205"/>
<accession>A0A6C0FZB2</accession>
<organism evidence="5 6">
    <name type="scientific">Paenibacillus lycopersici</name>
    <dbReference type="NCBI Taxonomy" id="2704462"/>
    <lineage>
        <taxon>Bacteria</taxon>
        <taxon>Bacillati</taxon>
        <taxon>Bacillota</taxon>
        <taxon>Bacilli</taxon>
        <taxon>Bacillales</taxon>
        <taxon>Paenibacillaceae</taxon>
        <taxon>Paenibacillus</taxon>
    </lineage>
</organism>
<keyword evidence="6" id="KW-1185">Reference proteome</keyword>
<keyword evidence="1 5" id="KW-0489">Methyltransferase</keyword>
<dbReference type="CDD" id="cd02440">
    <property type="entry name" value="AdoMet_MTases"/>
    <property type="match status" value="1"/>
</dbReference>
<dbReference type="PANTHER" id="PTHR43464">
    <property type="entry name" value="METHYLTRANSFERASE"/>
    <property type="match status" value="1"/>
</dbReference>
<evidence type="ECO:0000313" key="5">
    <source>
        <dbReference type="EMBL" id="QHT60811.1"/>
    </source>
</evidence>
<protein>
    <submittedName>
        <fullName evidence="5">Methyltransferase domain-containing protein</fullName>
    </submittedName>
</protein>
<dbReference type="Gene3D" id="3.40.50.150">
    <property type="entry name" value="Vaccinia Virus protein VP39"/>
    <property type="match status" value="1"/>
</dbReference>
<sequence>MDQRIARIREQEKRYHDDCYERHGLFEPGSWLYKPVKTVMELLAEFDGRDRLQVLDLGCGVGRNGIPIAESLLGRQGSVVCVDLLPSAIAKLTAYGTQFGVESRIEPVHSSIEHYEIAPDRFDYIVAVSTLEHVNSVRALEAKLMEMARGTRAGGINCIIVGTAVTETAADNGERLDPMFEVNLSTAHMLRLLGERYAGWEIMLRTVKPLVFDIDRQGRPVKLASDCVTFAARKADGERG</sequence>